<name>A0A562VM31_9BACT</name>
<protein>
    <recommendedName>
        <fullName evidence="3">Ribbon-helix-helix CopG family protein</fullName>
    </recommendedName>
</protein>
<evidence type="ECO:0000313" key="2">
    <source>
        <dbReference type="Proteomes" id="UP000319449"/>
    </source>
</evidence>
<dbReference type="AlphaFoldDB" id="A0A562VM31"/>
<evidence type="ECO:0000313" key="1">
    <source>
        <dbReference type="EMBL" id="TWJ19023.1"/>
    </source>
</evidence>
<dbReference type="Proteomes" id="UP000319449">
    <property type="component" value="Unassembled WGS sequence"/>
</dbReference>
<comment type="caution">
    <text evidence="1">The sequence shown here is derived from an EMBL/GenBank/DDBJ whole genome shotgun (WGS) entry which is preliminary data.</text>
</comment>
<dbReference type="EMBL" id="VLLN01000012">
    <property type="protein sequence ID" value="TWJ19023.1"/>
    <property type="molecule type" value="Genomic_DNA"/>
</dbReference>
<organism evidence="1 2">
    <name type="scientific">Geobacter argillaceus</name>
    <dbReference type="NCBI Taxonomy" id="345631"/>
    <lineage>
        <taxon>Bacteria</taxon>
        <taxon>Pseudomonadati</taxon>
        <taxon>Thermodesulfobacteriota</taxon>
        <taxon>Desulfuromonadia</taxon>
        <taxon>Geobacterales</taxon>
        <taxon>Geobacteraceae</taxon>
        <taxon>Geobacter</taxon>
    </lineage>
</organism>
<keyword evidence="2" id="KW-1185">Reference proteome</keyword>
<proteinExistence type="predicted"/>
<sequence>MGRKYKNPKKPNIVSVRITDEEMAMVQQLMDATSKRASELMREAFLLFKTEWQLAGMADAPVDGSQAATCP</sequence>
<evidence type="ECO:0008006" key="3">
    <source>
        <dbReference type="Google" id="ProtNLM"/>
    </source>
</evidence>
<gene>
    <name evidence="1" type="ORF">JN12_02241</name>
</gene>
<accession>A0A562VM31</accession>
<reference evidence="1 2" key="1">
    <citation type="submission" date="2019-07" db="EMBL/GenBank/DDBJ databases">
        <title>Genomic Encyclopedia of Archaeal and Bacterial Type Strains, Phase II (KMG-II): from individual species to whole genera.</title>
        <authorList>
            <person name="Goeker M."/>
        </authorList>
    </citation>
    <scope>NUCLEOTIDE SEQUENCE [LARGE SCALE GENOMIC DNA]</scope>
    <source>
        <strain evidence="1 2">ATCC BAA-1139</strain>
    </source>
</reference>
<dbReference type="OrthoDB" id="5397819at2"/>
<dbReference type="RefSeq" id="WP_145022729.1">
    <property type="nucleotide sequence ID" value="NZ_VLLN01000012.1"/>
</dbReference>